<reference evidence="2" key="2">
    <citation type="submission" date="2020-09" db="EMBL/GenBank/DDBJ databases">
        <authorList>
            <person name="Sun Q."/>
            <person name="Kim S."/>
        </authorList>
    </citation>
    <scope>NUCLEOTIDE SEQUENCE</scope>
    <source>
        <strain evidence="2">KCTC 32437</strain>
    </source>
</reference>
<feature type="domain" description="Hypervirulence associated protein TUDOR" evidence="1">
    <location>
        <begin position="7"/>
        <end position="65"/>
    </location>
</feature>
<dbReference type="Proteomes" id="UP000646579">
    <property type="component" value="Unassembled WGS sequence"/>
</dbReference>
<proteinExistence type="predicted"/>
<dbReference type="Pfam" id="PF11160">
    <property type="entry name" value="Hva1_TUDOR"/>
    <property type="match status" value="1"/>
</dbReference>
<comment type="caution">
    <text evidence="2">The sequence shown here is derived from an EMBL/GenBank/DDBJ whole genome shotgun (WGS) entry which is preliminary data.</text>
</comment>
<dbReference type="AlphaFoldDB" id="A0A918SAT5"/>
<protein>
    <recommendedName>
        <fullName evidence="1">Hypervirulence associated protein TUDOR domain-containing protein</fullName>
    </recommendedName>
</protein>
<name>A0A918SAT5_9HYPH</name>
<dbReference type="RefSeq" id="WP_189426699.1">
    <property type="nucleotide sequence ID" value="NZ_BMZE01000003.1"/>
</dbReference>
<evidence type="ECO:0000259" key="1">
    <source>
        <dbReference type="Pfam" id="PF11160"/>
    </source>
</evidence>
<organism evidence="2 3">
    <name type="scientific">Devosia pacifica</name>
    <dbReference type="NCBI Taxonomy" id="1335967"/>
    <lineage>
        <taxon>Bacteria</taxon>
        <taxon>Pseudomonadati</taxon>
        <taxon>Pseudomonadota</taxon>
        <taxon>Alphaproteobacteria</taxon>
        <taxon>Hyphomicrobiales</taxon>
        <taxon>Devosiaceae</taxon>
        <taxon>Devosia</taxon>
    </lineage>
</organism>
<evidence type="ECO:0000313" key="3">
    <source>
        <dbReference type="Proteomes" id="UP000646579"/>
    </source>
</evidence>
<keyword evidence="3" id="KW-1185">Reference proteome</keyword>
<dbReference type="InterPro" id="IPR021331">
    <property type="entry name" value="Hva1_TUDOR"/>
</dbReference>
<dbReference type="EMBL" id="BMZE01000003">
    <property type="protein sequence ID" value="GHA33317.1"/>
    <property type="molecule type" value="Genomic_DNA"/>
</dbReference>
<sequence length="68" mass="7597">MGKFTIGDRVRWNSEAGWTSGKIIKVHTTDFSYKGNTRRASPDDPQYEIASDRTDHVAADKEAALKKA</sequence>
<accession>A0A918SAT5</accession>
<evidence type="ECO:0000313" key="2">
    <source>
        <dbReference type="EMBL" id="GHA33317.1"/>
    </source>
</evidence>
<gene>
    <name evidence="2" type="ORF">GCM10007989_31910</name>
</gene>
<reference evidence="2" key="1">
    <citation type="journal article" date="2014" name="Int. J. Syst. Evol. Microbiol.">
        <title>Complete genome sequence of Corynebacterium casei LMG S-19264T (=DSM 44701T), isolated from a smear-ripened cheese.</title>
        <authorList>
            <consortium name="US DOE Joint Genome Institute (JGI-PGF)"/>
            <person name="Walter F."/>
            <person name="Albersmeier A."/>
            <person name="Kalinowski J."/>
            <person name="Ruckert C."/>
        </authorList>
    </citation>
    <scope>NUCLEOTIDE SEQUENCE</scope>
    <source>
        <strain evidence="2">KCTC 32437</strain>
    </source>
</reference>